<keyword evidence="3" id="KW-0813">Transport</keyword>
<keyword evidence="5 7" id="KW-1133">Transmembrane helix</keyword>
<protein>
    <submittedName>
        <fullName evidence="8">Xanthine permease</fullName>
    </submittedName>
</protein>
<feature type="transmembrane region" description="Helical" evidence="7">
    <location>
        <begin position="191"/>
        <end position="208"/>
    </location>
</feature>
<dbReference type="Proteomes" id="UP000030528">
    <property type="component" value="Unassembled WGS sequence"/>
</dbReference>
<keyword evidence="9" id="KW-1185">Reference proteome</keyword>
<comment type="caution">
    <text evidence="8">The sequence shown here is derived from an EMBL/GenBank/DDBJ whole genome shotgun (WGS) entry which is preliminary data.</text>
</comment>
<dbReference type="AlphaFoldDB" id="A0A0A5GQY6"/>
<dbReference type="NCBIfam" id="NF037981">
    <property type="entry name" value="NCS2_1"/>
    <property type="match status" value="1"/>
</dbReference>
<comment type="similarity">
    <text evidence="2">Belongs to the nucleobase:cation symporter-2 (NCS2) (TC 2.A.40) family.</text>
</comment>
<feature type="transmembrane region" description="Helical" evidence="7">
    <location>
        <begin position="125"/>
        <end position="143"/>
    </location>
</feature>
<evidence type="ECO:0000256" key="6">
    <source>
        <dbReference type="ARBA" id="ARBA00023136"/>
    </source>
</evidence>
<dbReference type="STRING" id="1385510.GCA_000425205_00467"/>
<evidence type="ECO:0000256" key="4">
    <source>
        <dbReference type="ARBA" id="ARBA00022692"/>
    </source>
</evidence>
<accession>A0A0A5GQY6</accession>
<evidence type="ECO:0000256" key="2">
    <source>
        <dbReference type="ARBA" id="ARBA00008821"/>
    </source>
</evidence>
<name>A0A0A5GQY6_9BACI</name>
<dbReference type="EMBL" id="AVPE01000001">
    <property type="protein sequence ID" value="KGX93653.1"/>
    <property type="molecule type" value="Genomic_DNA"/>
</dbReference>
<feature type="transmembrane region" description="Helical" evidence="7">
    <location>
        <begin position="97"/>
        <end position="118"/>
    </location>
</feature>
<comment type="subcellular location">
    <subcellularLocation>
        <location evidence="1">Membrane</location>
        <topology evidence="1">Multi-pass membrane protein</topology>
    </subcellularLocation>
</comment>
<feature type="transmembrane region" description="Helical" evidence="7">
    <location>
        <begin position="163"/>
        <end position="184"/>
    </location>
</feature>
<dbReference type="OrthoDB" id="5597247at2"/>
<proteinExistence type="inferred from homology"/>
<evidence type="ECO:0000313" key="9">
    <source>
        <dbReference type="Proteomes" id="UP000030528"/>
    </source>
</evidence>
<evidence type="ECO:0000313" key="8">
    <source>
        <dbReference type="EMBL" id="KGX93653.1"/>
    </source>
</evidence>
<feature type="transmembrane region" description="Helical" evidence="7">
    <location>
        <begin position="239"/>
        <end position="260"/>
    </location>
</feature>
<keyword evidence="4 7" id="KW-0812">Transmembrane</keyword>
<dbReference type="InterPro" id="IPR006043">
    <property type="entry name" value="NCS2"/>
</dbReference>
<sequence length="434" mass="46790">MSITSFRTTSLETTQWFVFLLASAVALPIVIGSIFHMSFEEVSGLMQRTFFAVGLTSFLQGWIGHKLPIMEGPAGLWISTFTVMAHSASEAGNSPKAALPVLETAMFLTAILLVIIGVTKLSQKVMALFTPLVTGSFLFLLTIQLSGTFLSGMLGTNGDEGTIQVIGSSIAFLTFILVLGLSTFGRGWMKSYAVLLGIAVGWIVYELILHPEKTSQDKGVFQPPEWLAWGAPSLDLSTLPVAIVTALILLSNVVASVVAVSQSIHGHPTYSYSQINRGSAMLGVTHGISAMYATVANVPLASSSGFIDLTGQKRKQPFMYASLILMVIAFFPPIVQWISYIPEPVANAALLATFVQLMGLGLKNMVSKPLDERRITIITVSFLVGIGLMFIPASAFRNFPAILQNVLSNGLLVGTLLIILLEQLWRNEEDKSLS</sequence>
<gene>
    <name evidence="8" type="ORF">N781_00065</name>
</gene>
<evidence type="ECO:0000256" key="7">
    <source>
        <dbReference type="SAM" id="Phobius"/>
    </source>
</evidence>
<feature type="transmembrane region" description="Helical" evidence="7">
    <location>
        <begin position="402"/>
        <end position="421"/>
    </location>
</feature>
<dbReference type="RefSeq" id="WP_051239597.1">
    <property type="nucleotide sequence ID" value="NZ_AULI01000001.1"/>
</dbReference>
<dbReference type="eggNOG" id="COG2233">
    <property type="taxonomic scope" value="Bacteria"/>
</dbReference>
<keyword evidence="6 7" id="KW-0472">Membrane</keyword>
<evidence type="ECO:0000256" key="3">
    <source>
        <dbReference type="ARBA" id="ARBA00022448"/>
    </source>
</evidence>
<organism evidence="8 9">
    <name type="scientific">Pontibacillus halophilus JSM 076056 = DSM 19796</name>
    <dbReference type="NCBI Taxonomy" id="1385510"/>
    <lineage>
        <taxon>Bacteria</taxon>
        <taxon>Bacillati</taxon>
        <taxon>Bacillota</taxon>
        <taxon>Bacilli</taxon>
        <taxon>Bacillales</taxon>
        <taxon>Bacillaceae</taxon>
        <taxon>Pontibacillus</taxon>
    </lineage>
</organism>
<feature type="transmembrane region" description="Helical" evidence="7">
    <location>
        <begin position="375"/>
        <end position="396"/>
    </location>
</feature>
<feature type="transmembrane region" description="Helical" evidence="7">
    <location>
        <begin position="318"/>
        <end position="339"/>
    </location>
</feature>
<dbReference type="Pfam" id="PF00860">
    <property type="entry name" value="Xan_ur_permease"/>
    <property type="match status" value="1"/>
</dbReference>
<dbReference type="PANTHER" id="PTHR42810">
    <property type="entry name" value="PURINE PERMEASE C1399.01C-RELATED"/>
    <property type="match status" value="1"/>
</dbReference>
<reference evidence="8 9" key="1">
    <citation type="submission" date="2013-08" db="EMBL/GenBank/DDBJ databases">
        <authorList>
            <person name="Huang J."/>
            <person name="Wang G."/>
        </authorList>
    </citation>
    <scope>NUCLEOTIDE SEQUENCE [LARGE SCALE GENOMIC DNA]</scope>
    <source>
        <strain evidence="8 9">JSM 076056</strain>
    </source>
</reference>
<feature type="transmembrane region" description="Helical" evidence="7">
    <location>
        <begin position="16"/>
        <end position="37"/>
    </location>
</feature>
<dbReference type="PANTHER" id="PTHR42810:SF1">
    <property type="entry name" value="PURINE PERMEASE YWDJ-RELATED"/>
    <property type="match status" value="1"/>
</dbReference>
<feature type="transmembrane region" description="Helical" evidence="7">
    <location>
        <begin position="345"/>
        <end position="363"/>
    </location>
</feature>
<evidence type="ECO:0000256" key="5">
    <source>
        <dbReference type="ARBA" id="ARBA00022989"/>
    </source>
</evidence>
<evidence type="ECO:0000256" key="1">
    <source>
        <dbReference type="ARBA" id="ARBA00004141"/>
    </source>
</evidence>
<dbReference type="GO" id="GO:0042907">
    <property type="term" value="F:xanthine transmembrane transporter activity"/>
    <property type="evidence" value="ECO:0007669"/>
    <property type="project" value="TreeGrafter"/>
</dbReference>
<dbReference type="GO" id="GO:0005886">
    <property type="term" value="C:plasma membrane"/>
    <property type="evidence" value="ECO:0007669"/>
    <property type="project" value="TreeGrafter"/>
</dbReference>